<feature type="DNA-binding region" description="H-T-H motif" evidence="2">
    <location>
        <begin position="31"/>
        <end position="50"/>
    </location>
</feature>
<dbReference type="AlphaFoldDB" id="A0A0X8VAQ6"/>
<dbReference type="PRINTS" id="PR00455">
    <property type="entry name" value="HTHTETR"/>
</dbReference>
<dbReference type="InterPro" id="IPR001647">
    <property type="entry name" value="HTH_TetR"/>
</dbReference>
<dbReference type="GO" id="GO:0003677">
    <property type="term" value="F:DNA binding"/>
    <property type="evidence" value="ECO:0007669"/>
    <property type="project" value="UniProtKB-UniRule"/>
</dbReference>
<dbReference type="KEGG" id="cpro:CPRO_26040"/>
<accession>A0A0X8VAQ6</accession>
<dbReference type="PROSITE" id="PS50977">
    <property type="entry name" value="HTH_TETR_2"/>
    <property type="match status" value="1"/>
</dbReference>
<organism evidence="5 7">
    <name type="scientific">Anaerotignum propionicum DSM 1682</name>
    <dbReference type="NCBI Taxonomy" id="991789"/>
    <lineage>
        <taxon>Bacteria</taxon>
        <taxon>Bacillati</taxon>
        <taxon>Bacillota</taxon>
        <taxon>Clostridia</taxon>
        <taxon>Lachnospirales</taxon>
        <taxon>Anaerotignaceae</taxon>
        <taxon>Anaerotignum</taxon>
    </lineage>
</organism>
<evidence type="ECO:0000259" key="3">
    <source>
        <dbReference type="PROSITE" id="PS50977"/>
    </source>
</evidence>
<sequence length="215" mass="24529">MRIIKEADVRKNEILDAAEELFNIDGFDGTTISAIIEKAGIARGTVYYHFKSKEDVLDALIERHCEKLLEEAKQIAKNRNIPVMKRLIQTLMAMNADKDGKPGVLIQQMHRPQNALMHQKTHETMLEGIPPILMDIIEDGMKEGIFHTPYPYESLEMVVAHVNTVFDDYSEKLTGEDLLKRVRAFIFNLERLFGAAPGCFDSVITLFHINKKDTE</sequence>
<dbReference type="InterPro" id="IPR023772">
    <property type="entry name" value="DNA-bd_HTH_TetR-type_CS"/>
</dbReference>
<evidence type="ECO:0000256" key="2">
    <source>
        <dbReference type="PROSITE-ProRule" id="PRU00335"/>
    </source>
</evidence>
<name>A0A0X8VAQ6_ANAPI</name>
<dbReference type="EMBL" id="FQUA01000003">
    <property type="protein sequence ID" value="SHE52612.1"/>
    <property type="molecule type" value="Genomic_DNA"/>
</dbReference>
<dbReference type="RefSeq" id="WP_066052513.1">
    <property type="nucleotide sequence ID" value="NZ_CP014223.1"/>
</dbReference>
<keyword evidence="1 2" id="KW-0238">DNA-binding</keyword>
<keyword evidence="6" id="KW-1185">Reference proteome</keyword>
<dbReference type="Proteomes" id="UP000184204">
    <property type="component" value="Unassembled WGS sequence"/>
</dbReference>
<dbReference type="InterPro" id="IPR049149">
    <property type="entry name" value="TetR/AcrR_C"/>
</dbReference>
<dbReference type="Pfam" id="PF00440">
    <property type="entry name" value="TetR_N"/>
    <property type="match status" value="1"/>
</dbReference>
<protein>
    <submittedName>
        <fullName evidence="4">Fatty acid metabolism regulator protein</fullName>
    </submittedName>
    <submittedName>
        <fullName evidence="5">Transcriptional regulator, TetR family</fullName>
    </submittedName>
</protein>
<dbReference type="PROSITE" id="PS01081">
    <property type="entry name" value="HTH_TETR_1"/>
    <property type="match status" value="1"/>
</dbReference>
<dbReference type="PANTHER" id="PTHR43479:SF11">
    <property type="entry name" value="ACREF_ENVCD OPERON REPRESSOR-RELATED"/>
    <property type="match status" value="1"/>
</dbReference>
<dbReference type="SUPFAM" id="SSF46689">
    <property type="entry name" value="Homeodomain-like"/>
    <property type="match status" value="1"/>
</dbReference>
<evidence type="ECO:0000313" key="5">
    <source>
        <dbReference type="EMBL" id="SHE52612.1"/>
    </source>
</evidence>
<dbReference type="Pfam" id="PF21303">
    <property type="entry name" value="TetR_C_39"/>
    <property type="match status" value="1"/>
</dbReference>
<evidence type="ECO:0000313" key="6">
    <source>
        <dbReference type="Proteomes" id="UP000068026"/>
    </source>
</evidence>
<reference evidence="4 6" key="1">
    <citation type="journal article" date="2016" name="Genome Announc.">
        <title>Complete Genome Sequence of the Amino Acid-Fermenting Clostridium propionicum X2 (DSM 1682).</title>
        <authorList>
            <person name="Poehlein A."/>
            <person name="Schlien K."/>
            <person name="Chowdhury N.P."/>
            <person name="Gottschalk G."/>
            <person name="Buckel W."/>
            <person name="Daniel R."/>
        </authorList>
    </citation>
    <scope>NUCLEOTIDE SEQUENCE [LARGE SCALE GENOMIC DNA]</scope>
    <source>
        <strain evidence="4 6">X2</strain>
    </source>
</reference>
<dbReference type="EMBL" id="CP014223">
    <property type="protein sequence ID" value="AMJ42152.1"/>
    <property type="molecule type" value="Genomic_DNA"/>
</dbReference>
<proteinExistence type="predicted"/>
<dbReference type="InterPro" id="IPR050624">
    <property type="entry name" value="HTH-type_Tx_Regulator"/>
</dbReference>
<dbReference type="InterPro" id="IPR009057">
    <property type="entry name" value="Homeodomain-like_sf"/>
</dbReference>
<gene>
    <name evidence="4" type="primary">fadR</name>
    <name evidence="4" type="ORF">CPRO_26040</name>
    <name evidence="5" type="ORF">SAMN02745151_00971</name>
</gene>
<dbReference type="PANTHER" id="PTHR43479">
    <property type="entry name" value="ACREF/ENVCD OPERON REPRESSOR-RELATED"/>
    <property type="match status" value="1"/>
</dbReference>
<feature type="domain" description="HTH tetR-type" evidence="3">
    <location>
        <begin position="8"/>
        <end position="68"/>
    </location>
</feature>
<evidence type="ECO:0000256" key="1">
    <source>
        <dbReference type="ARBA" id="ARBA00023125"/>
    </source>
</evidence>
<evidence type="ECO:0000313" key="4">
    <source>
        <dbReference type="EMBL" id="AMJ42152.1"/>
    </source>
</evidence>
<evidence type="ECO:0000313" key="7">
    <source>
        <dbReference type="Proteomes" id="UP000184204"/>
    </source>
</evidence>
<dbReference type="OrthoDB" id="9785164at2"/>
<reference evidence="5" key="3">
    <citation type="submission" date="2016-11" db="EMBL/GenBank/DDBJ databases">
        <authorList>
            <person name="Varghese N."/>
            <person name="Submissions S."/>
        </authorList>
    </citation>
    <scope>NUCLEOTIDE SEQUENCE</scope>
    <source>
        <strain evidence="5">DSM 1682</strain>
    </source>
</reference>
<reference evidence="7" key="4">
    <citation type="submission" date="2016-11" db="EMBL/GenBank/DDBJ databases">
        <authorList>
            <person name="Jaros S."/>
            <person name="Januszkiewicz K."/>
            <person name="Wedrychowicz H."/>
        </authorList>
    </citation>
    <scope>NUCLEOTIDE SEQUENCE [LARGE SCALE GENOMIC DNA]</scope>
    <source>
        <strain evidence="7">DSM 1682</strain>
    </source>
</reference>
<dbReference type="Gene3D" id="1.10.357.10">
    <property type="entry name" value="Tetracycline Repressor, domain 2"/>
    <property type="match status" value="1"/>
</dbReference>
<reference evidence="6" key="2">
    <citation type="submission" date="2016-01" db="EMBL/GenBank/DDBJ databases">
        <authorList>
            <person name="Poehlein A."/>
            <person name="Schlien K."/>
            <person name="Gottschalk G."/>
            <person name="Buckel W."/>
            <person name="Daniel R."/>
        </authorList>
    </citation>
    <scope>NUCLEOTIDE SEQUENCE [LARGE SCALE GENOMIC DNA]</scope>
    <source>
        <strain evidence="6">X2</strain>
    </source>
</reference>
<dbReference type="Proteomes" id="UP000068026">
    <property type="component" value="Chromosome"/>
</dbReference>